<gene>
    <name evidence="3" type="ORF">yc1106_00276</name>
</gene>
<dbReference type="VEuPathDB" id="FungiDB:yc1106_00276"/>
<feature type="signal peptide" evidence="1">
    <location>
        <begin position="1"/>
        <end position="17"/>
    </location>
</feature>
<keyword evidence="4" id="KW-1185">Reference proteome</keyword>
<accession>A0A9Q8YZE5</accession>
<feature type="chain" id="PRO_5040333117" description="Peptidase A1 domain-containing protein" evidence="1">
    <location>
        <begin position="18"/>
        <end position="279"/>
    </location>
</feature>
<organism evidence="3 4">
    <name type="scientific">Curvularia clavata</name>
    <dbReference type="NCBI Taxonomy" id="95742"/>
    <lineage>
        <taxon>Eukaryota</taxon>
        <taxon>Fungi</taxon>
        <taxon>Dikarya</taxon>
        <taxon>Ascomycota</taxon>
        <taxon>Pezizomycotina</taxon>
        <taxon>Dothideomycetes</taxon>
        <taxon>Pleosporomycetidae</taxon>
        <taxon>Pleosporales</taxon>
        <taxon>Pleosporineae</taxon>
        <taxon>Pleosporaceae</taxon>
        <taxon>Curvularia</taxon>
    </lineage>
</organism>
<evidence type="ECO:0000256" key="1">
    <source>
        <dbReference type="SAM" id="SignalP"/>
    </source>
</evidence>
<dbReference type="Proteomes" id="UP001056012">
    <property type="component" value="Chromosome 1"/>
</dbReference>
<evidence type="ECO:0000313" key="3">
    <source>
        <dbReference type="EMBL" id="USP73002.1"/>
    </source>
</evidence>
<dbReference type="EMBL" id="CP089274">
    <property type="protein sequence ID" value="USP73002.1"/>
    <property type="molecule type" value="Genomic_DNA"/>
</dbReference>
<name>A0A9Q8YZE5_CURCL</name>
<evidence type="ECO:0000313" key="4">
    <source>
        <dbReference type="Proteomes" id="UP001056012"/>
    </source>
</evidence>
<proteinExistence type="predicted"/>
<dbReference type="Gene3D" id="2.40.70.10">
    <property type="entry name" value="Acid Proteases"/>
    <property type="match status" value="1"/>
</dbReference>
<protein>
    <recommendedName>
        <fullName evidence="2">Peptidase A1 domain-containing protein</fullName>
    </recommendedName>
</protein>
<dbReference type="AlphaFoldDB" id="A0A9Q8YZE5"/>
<sequence>MFNNLLLLSLPILSCHATYLDPSLQQQRPLAPGSLPIIPSDTTVLPLSLNEDLSYTFPSPNPHRHHHHATPLHRLQSTSAIHATHHSHSTITVSIPLSVSQPATVSFSPASSNPPATRLTWVPQDPWDAAMRHMPLLDAGIRKGGMLSMDAEAAVLDLGTPFIAVPKGLWDVVVLATAPVKATVAEDEGVLRVDCGAMGRFPDLVLGVLVDEEDEEAKEEFVVTPEQYVLQRGDECLLLVREAKEGSEHDVELGWAAVRGRDVVFDWEGGRMGFGELKG</sequence>
<dbReference type="OrthoDB" id="3747338at2759"/>
<evidence type="ECO:0000259" key="2">
    <source>
        <dbReference type="PROSITE" id="PS51767"/>
    </source>
</evidence>
<feature type="domain" description="Peptidase A1" evidence="2">
    <location>
        <begin position="1"/>
        <end position="275"/>
    </location>
</feature>
<dbReference type="InterPro" id="IPR021109">
    <property type="entry name" value="Peptidase_aspartic_dom_sf"/>
</dbReference>
<keyword evidence="1" id="KW-0732">Signal</keyword>
<dbReference type="InterPro" id="IPR033121">
    <property type="entry name" value="PEPTIDASE_A1"/>
</dbReference>
<dbReference type="SUPFAM" id="SSF50630">
    <property type="entry name" value="Acid proteases"/>
    <property type="match status" value="1"/>
</dbReference>
<dbReference type="PROSITE" id="PS51767">
    <property type="entry name" value="PEPTIDASE_A1"/>
    <property type="match status" value="1"/>
</dbReference>
<reference evidence="3" key="1">
    <citation type="submission" date="2021-12" db="EMBL/GenBank/DDBJ databases">
        <title>Curvularia clavata genome.</title>
        <authorList>
            <person name="Cao Y."/>
        </authorList>
    </citation>
    <scope>NUCLEOTIDE SEQUENCE</scope>
    <source>
        <strain evidence="3">Yc1106</strain>
    </source>
</reference>